<dbReference type="InterPro" id="IPR036162">
    <property type="entry name" value="Resolvase-like_N_sf"/>
</dbReference>
<evidence type="ECO:0000313" key="4">
    <source>
        <dbReference type="EMBL" id="TFC53298.1"/>
    </source>
</evidence>
<dbReference type="Pfam" id="PF00239">
    <property type="entry name" value="Resolvase"/>
    <property type="match status" value="1"/>
</dbReference>
<dbReference type="GO" id="GO:0003677">
    <property type="term" value="F:DNA binding"/>
    <property type="evidence" value="ECO:0007669"/>
    <property type="project" value="InterPro"/>
</dbReference>
<dbReference type="InterPro" id="IPR006119">
    <property type="entry name" value="Resolv_N"/>
</dbReference>
<name>A0AAQ2HGY9_9MICO</name>
<organism evidence="4 5">
    <name type="scientific">Cryobacterium shii</name>
    <dbReference type="NCBI Taxonomy" id="1259235"/>
    <lineage>
        <taxon>Bacteria</taxon>
        <taxon>Bacillati</taxon>
        <taxon>Actinomycetota</taxon>
        <taxon>Actinomycetes</taxon>
        <taxon>Micrococcales</taxon>
        <taxon>Microbacteriaceae</taxon>
        <taxon>Cryobacterium</taxon>
    </lineage>
</organism>
<evidence type="ECO:0000313" key="5">
    <source>
        <dbReference type="Proteomes" id="UP000297403"/>
    </source>
</evidence>
<dbReference type="Gene3D" id="3.40.50.1390">
    <property type="entry name" value="Resolvase, N-terminal catalytic domain"/>
    <property type="match status" value="1"/>
</dbReference>
<gene>
    <name evidence="4" type="ORF">E3O49_00030</name>
</gene>
<dbReference type="PANTHER" id="PTHR30461:SF23">
    <property type="entry name" value="DNA RECOMBINASE-RELATED"/>
    <property type="match status" value="1"/>
</dbReference>
<feature type="domain" description="Recombinase" evidence="3">
    <location>
        <begin position="169"/>
        <end position="296"/>
    </location>
</feature>
<sequence>MLDDQNLLVREYLRVSLDRSGTGKSPDQQHDEITAEAHRRGWQVHSSYYRDDNRSASRFATKRREGFAQLVADLEEGRFEANLLAIWESSRGSRRTGEWIDLIDLCRDHRVQIWVLTHNRVYDPSNSRDRHSLREDASDAEYESDKTSERLKRDMRAAAKSGRPHGKNVYGYQRIYSVKPNGMRVLERVVEHPDQAWVVKEAAAMVLMGRSYYDIAATFNEKGIPPRRPAREVHRKSMGWTAPAVKQMLTMSVYTGKREHNPTEGELATYEGIWPPLINPEAWEKLQLAMGSRGFKSNNWPAKHLLSGIALCGECGARMRVGRQNGGVQKYDENGEPLPRPRYHAYQCIGMPGRPGFHVSMREEHLDLIITELVLARLERPDFLATLGEQDEDVNAERDAVLEEIRGHQEWLDQVATEAERRRDLRMLTEQRDLVEPKIEDARRRLESLAAADPLVLELAQSGRVREMWAERDQAGDIAWQRHVIRELIVPRIHRVPPEAVGRKGANPGRVTYDWR</sequence>
<reference evidence="4 5" key="1">
    <citation type="submission" date="2019-03" db="EMBL/GenBank/DDBJ databases">
        <title>Genomics of glacier-inhabiting Cryobacterium strains.</title>
        <authorList>
            <person name="Liu Q."/>
            <person name="Xin Y.-H."/>
        </authorList>
    </citation>
    <scope>NUCLEOTIDE SEQUENCE [LARGE SCALE GENOMIC DNA]</scope>
    <source>
        <strain evidence="5">TMT1-22</strain>
    </source>
</reference>
<dbReference type="GO" id="GO:0000150">
    <property type="term" value="F:DNA strand exchange activity"/>
    <property type="evidence" value="ECO:0007669"/>
    <property type="project" value="InterPro"/>
</dbReference>
<dbReference type="InterPro" id="IPR011109">
    <property type="entry name" value="DNA_bind_recombinase_dom"/>
</dbReference>
<dbReference type="InterPro" id="IPR050639">
    <property type="entry name" value="SSR_resolvase"/>
</dbReference>
<evidence type="ECO:0000259" key="2">
    <source>
        <dbReference type="PROSITE" id="PS51736"/>
    </source>
</evidence>
<dbReference type="EMBL" id="SOFY01000001">
    <property type="protein sequence ID" value="TFC53298.1"/>
    <property type="molecule type" value="Genomic_DNA"/>
</dbReference>
<dbReference type="PROSITE" id="PS51737">
    <property type="entry name" value="RECOMBINASE_DNA_BIND"/>
    <property type="match status" value="1"/>
</dbReference>
<dbReference type="InterPro" id="IPR025827">
    <property type="entry name" value="Zn_ribbon_recom_dom"/>
</dbReference>
<dbReference type="SMART" id="SM00857">
    <property type="entry name" value="Resolvase"/>
    <property type="match status" value="1"/>
</dbReference>
<dbReference type="PROSITE" id="PS51736">
    <property type="entry name" value="RECOMBINASES_3"/>
    <property type="match status" value="1"/>
</dbReference>
<comment type="caution">
    <text evidence="4">The sequence shown here is derived from an EMBL/GenBank/DDBJ whole genome shotgun (WGS) entry which is preliminary data.</text>
</comment>
<dbReference type="RefSeq" id="WP_134450783.1">
    <property type="nucleotide sequence ID" value="NZ_SOFY01000001.1"/>
</dbReference>
<feature type="region of interest" description="Disordered" evidence="1">
    <location>
        <begin position="125"/>
        <end position="151"/>
    </location>
</feature>
<accession>A0AAQ2HGY9</accession>
<dbReference type="Pfam" id="PF07508">
    <property type="entry name" value="Recombinase"/>
    <property type="match status" value="1"/>
</dbReference>
<proteinExistence type="predicted"/>
<dbReference type="CDD" id="cd00338">
    <property type="entry name" value="Ser_Recombinase"/>
    <property type="match status" value="1"/>
</dbReference>
<protein>
    <submittedName>
        <fullName evidence="4">Recombinase family protein</fullName>
    </submittedName>
</protein>
<evidence type="ECO:0000259" key="3">
    <source>
        <dbReference type="PROSITE" id="PS51737"/>
    </source>
</evidence>
<dbReference type="Pfam" id="PF13408">
    <property type="entry name" value="Zn_ribbon_recom"/>
    <property type="match status" value="1"/>
</dbReference>
<dbReference type="Gene3D" id="3.90.1750.20">
    <property type="entry name" value="Putative Large Serine Recombinase, Chain B, Domain 2"/>
    <property type="match status" value="1"/>
</dbReference>
<dbReference type="SUPFAM" id="SSF53041">
    <property type="entry name" value="Resolvase-like"/>
    <property type="match status" value="1"/>
</dbReference>
<dbReference type="InterPro" id="IPR038109">
    <property type="entry name" value="DNA_bind_recomb_sf"/>
</dbReference>
<feature type="domain" description="Resolvase/invertase-type recombinase catalytic" evidence="2">
    <location>
        <begin position="8"/>
        <end position="162"/>
    </location>
</feature>
<dbReference type="AlphaFoldDB" id="A0AAQ2HGY9"/>
<keyword evidence="5" id="KW-1185">Reference proteome</keyword>
<evidence type="ECO:0000256" key="1">
    <source>
        <dbReference type="SAM" id="MobiDB-lite"/>
    </source>
</evidence>
<dbReference type="Proteomes" id="UP000297403">
    <property type="component" value="Unassembled WGS sequence"/>
</dbReference>
<feature type="compositionally biased region" description="Basic and acidic residues" evidence="1">
    <location>
        <begin position="126"/>
        <end position="151"/>
    </location>
</feature>
<dbReference type="PANTHER" id="PTHR30461">
    <property type="entry name" value="DNA-INVERTASE FROM LAMBDOID PROPHAGE"/>
    <property type="match status" value="1"/>
</dbReference>